<gene>
    <name evidence="2" type="ORF">LZ24_03332</name>
    <name evidence="1" type="ORF">LZ24_03366</name>
</gene>
<accession>A0A562R2P6</accession>
<dbReference type="InterPro" id="IPR001387">
    <property type="entry name" value="Cro/C1-type_HTH"/>
</dbReference>
<dbReference type="Proteomes" id="UP000318307">
    <property type="component" value="Unassembled WGS sequence"/>
</dbReference>
<dbReference type="CDD" id="cd00093">
    <property type="entry name" value="HTH_XRE"/>
    <property type="match status" value="1"/>
</dbReference>
<keyword evidence="3" id="KW-1185">Reference proteome</keyword>
<sequence length="96" mass="10778">MREKAYDVELLKGEQIKVARILLGWSQRTLAAKAYLSETPVTRLERKILEKKSTMKLLAHVLTEAGIIFVNHDDGTMGVLIKPDADRATGEEVDNE</sequence>
<dbReference type="AlphaFoldDB" id="A0A562R2P6"/>
<proteinExistence type="predicted"/>
<evidence type="ECO:0008006" key="4">
    <source>
        <dbReference type="Google" id="ProtNLM"/>
    </source>
</evidence>
<reference evidence="2 3" key="1">
    <citation type="submission" date="2019-07" db="EMBL/GenBank/DDBJ databases">
        <title>Genome sequencing of 100 strains of the haloalkaliphilic chemolithoautotrophic sulfur-oxidizing bacterium Thioalkalivibrio.</title>
        <authorList>
            <person name="Muyzer G."/>
        </authorList>
    </citation>
    <scope>NUCLEOTIDE SEQUENCE [LARGE SCALE GENOMIC DNA]</scope>
    <source>
        <strain evidence="2 3">ASO4-4</strain>
    </source>
</reference>
<dbReference type="EMBL" id="VLLC01000060">
    <property type="protein sequence ID" value="TWI62258.1"/>
    <property type="molecule type" value="Genomic_DNA"/>
</dbReference>
<protein>
    <recommendedName>
        <fullName evidence="4">Helix-turn-helix protein</fullName>
    </recommendedName>
</protein>
<name>A0A562R2P6_9BACT</name>
<dbReference type="InterPro" id="IPR010982">
    <property type="entry name" value="Lambda_DNA-bd_dom_sf"/>
</dbReference>
<evidence type="ECO:0000313" key="3">
    <source>
        <dbReference type="Proteomes" id="UP000318307"/>
    </source>
</evidence>
<evidence type="ECO:0000313" key="2">
    <source>
        <dbReference type="EMBL" id="TWI62844.1"/>
    </source>
</evidence>
<dbReference type="EMBL" id="VLLC01000056">
    <property type="protein sequence ID" value="TWI62844.1"/>
    <property type="molecule type" value="Genomic_DNA"/>
</dbReference>
<comment type="caution">
    <text evidence="2">The sequence shown here is derived from an EMBL/GenBank/DDBJ whole genome shotgun (WGS) entry which is preliminary data.</text>
</comment>
<evidence type="ECO:0000313" key="1">
    <source>
        <dbReference type="EMBL" id="TWI62258.1"/>
    </source>
</evidence>
<organism evidence="2 3">
    <name type="scientific">Desulfobotulus alkaliphilus</name>
    <dbReference type="NCBI Taxonomy" id="622671"/>
    <lineage>
        <taxon>Bacteria</taxon>
        <taxon>Pseudomonadati</taxon>
        <taxon>Thermodesulfobacteriota</taxon>
        <taxon>Desulfobacteria</taxon>
        <taxon>Desulfobacterales</taxon>
        <taxon>Desulfobacteraceae</taxon>
        <taxon>Desulfobotulus</taxon>
    </lineage>
</organism>
<dbReference type="Gene3D" id="1.10.260.40">
    <property type="entry name" value="lambda repressor-like DNA-binding domains"/>
    <property type="match status" value="1"/>
</dbReference>
<dbReference type="SUPFAM" id="SSF47413">
    <property type="entry name" value="lambda repressor-like DNA-binding domains"/>
    <property type="match status" value="1"/>
</dbReference>
<dbReference type="GO" id="GO:0003677">
    <property type="term" value="F:DNA binding"/>
    <property type="evidence" value="ECO:0007669"/>
    <property type="project" value="InterPro"/>
</dbReference>